<organism evidence="7 8">
    <name type="scientific">Gimesia alba</name>
    <dbReference type="NCBI Taxonomy" id="2527973"/>
    <lineage>
        <taxon>Bacteria</taxon>
        <taxon>Pseudomonadati</taxon>
        <taxon>Planctomycetota</taxon>
        <taxon>Planctomycetia</taxon>
        <taxon>Planctomycetales</taxon>
        <taxon>Planctomycetaceae</taxon>
        <taxon>Gimesia</taxon>
    </lineage>
</organism>
<dbReference type="InterPro" id="IPR001792">
    <property type="entry name" value="Acylphosphatase-like_dom"/>
</dbReference>
<dbReference type="Gene3D" id="3.30.70.100">
    <property type="match status" value="1"/>
</dbReference>
<dbReference type="InterPro" id="IPR020456">
    <property type="entry name" value="Acylphosphatase"/>
</dbReference>
<dbReference type="InterPro" id="IPR036046">
    <property type="entry name" value="Acylphosphatase-like_dom_sf"/>
</dbReference>
<sequence length="103" mass="11534">MCAGSQQPDSSAEAVCLRAIFQGRVQGVGFRYRTSRLAHQYPITGFVKNLSDGTVELVAQAESKPILDQFFDDMMLMFATNVTDVSIQESTPNPIWTKFEIKR</sequence>
<accession>A0A517RJ79</accession>
<name>A0A517RJ79_9PLAN</name>
<dbReference type="Proteomes" id="UP000317171">
    <property type="component" value="Chromosome"/>
</dbReference>
<dbReference type="AlphaFoldDB" id="A0A517RJ79"/>
<feature type="active site" evidence="4">
    <location>
        <position position="49"/>
    </location>
</feature>
<dbReference type="SUPFAM" id="SSF54975">
    <property type="entry name" value="Acylphosphatase/BLUF domain-like"/>
    <property type="match status" value="1"/>
</dbReference>
<evidence type="ECO:0000256" key="2">
    <source>
        <dbReference type="ARBA" id="ARBA00012150"/>
    </source>
</evidence>
<dbReference type="PANTHER" id="PTHR47268">
    <property type="entry name" value="ACYLPHOSPHATASE"/>
    <property type="match status" value="1"/>
</dbReference>
<evidence type="ECO:0000256" key="1">
    <source>
        <dbReference type="ARBA" id="ARBA00005614"/>
    </source>
</evidence>
<evidence type="ECO:0000256" key="3">
    <source>
        <dbReference type="ARBA" id="ARBA00047645"/>
    </source>
</evidence>
<evidence type="ECO:0000313" key="8">
    <source>
        <dbReference type="Proteomes" id="UP000317171"/>
    </source>
</evidence>
<evidence type="ECO:0000256" key="4">
    <source>
        <dbReference type="PROSITE-ProRule" id="PRU00520"/>
    </source>
</evidence>
<reference evidence="7 8" key="1">
    <citation type="submission" date="2019-02" db="EMBL/GenBank/DDBJ databases">
        <title>Deep-cultivation of Planctomycetes and their phenomic and genomic characterization uncovers novel biology.</title>
        <authorList>
            <person name="Wiegand S."/>
            <person name="Jogler M."/>
            <person name="Boedeker C."/>
            <person name="Pinto D."/>
            <person name="Vollmers J."/>
            <person name="Rivas-Marin E."/>
            <person name="Kohn T."/>
            <person name="Peeters S.H."/>
            <person name="Heuer A."/>
            <person name="Rast P."/>
            <person name="Oberbeckmann S."/>
            <person name="Bunk B."/>
            <person name="Jeske O."/>
            <person name="Meyerdierks A."/>
            <person name="Storesund J.E."/>
            <person name="Kallscheuer N."/>
            <person name="Luecker S."/>
            <person name="Lage O.M."/>
            <person name="Pohl T."/>
            <person name="Merkel B.J."/>
            <person name="Hornburger P."/>
            <person name="Mueller R.-W."/>
            <person name="Bruemmer F."/>
            <person name="Labrenz M."/>
            <person name="Spormann A.M."/>
            <person name="Op den Camp H."/>
            <person name="Overmann J."/>
            <person name="Amann R."/>
            <person name="Jetten M.S.M."/>
            <person name="Mascher T."/>
            <person name="Medema M.H."/>
            <person name="Devos D.P."/>
            <person name="Kaster A.-K."/>
            <person name="Ovreas L."/>
            <person name="Rohde M."/>
            <person name="Galperin M.Y."/>
            <person name="Jogler C."/>
        </authorList>
    </citation>
    <scope>NUCLEOTIDE SEQUENCE [LARGE SCALE GENOMIC DNA]</scope>
    <source>
        <strain evidence="7 8">Pan241w</strain>
    </source>
</reference>
<comment type="similarity">
    <text evidence="1 5">Belongs to the acylphosphatase family.</text>
</comment>
<feature type="domain" description="Acylphosphatase-like" evidence="6">
    <location>
        <begin position="16"/>
        <end position="103"/>
    </location>
</feature>
<keyword evidence="8" id="KW-1185">Reference proteome</keyword>
<evidence type="ECO:0000259" key="6">
    <source>
        <dbReference type="PROSITE" id="PS51160"/>
    </source>
</evidence>
<proteinExistence type="inferred from homology"/>
<dbReference type="PROSITE" id="PS51160">
    <property type="entry name" value="ACYLPHOSPHATASE_3"/>
    <property type="match status" value="1"/>
</dbReference>
<dbReference type="EMBL" id="CP036269">
    <property type="protein sequence ID" value="QDT43927.1"/>
    <property type="molecule type" value="Genomic_DNA"/>
</dbReference>
<evidence type="ECO:0000313" key="7">
    <source>
        <dbReference type="EMBL" id="QDT43927.1"/>
    </source>
</evidence>
<dbReference type="PANTHER" id="PTHR47268:SF4">
    <property type="entry name" value="ACYLPHOSPHATASE"/>
    <property type="match status" value="1"/>
</dbReference>
<protein>
    <recommendedName>
        <fullName evidence="2 4">acylphosphatase</fullName>
        <ecNumber evidence="2 4">3.6.1.7</ecNumber>
    </recommendedName>
</protein>
<dbReference type="KEGG" id="gaz:Pan241w_40310"/>
<keyword evidence="4 7" id="KW-0378">Hydrolase</keyword>
<dbReference type="RefSeq" id="WP_145218972.1">
    <property type="nucleotide sequence ID" value="NZ_CP036269.1"/>
</dbReference>
<dbReference type="EC" id="3.6.1.7" evidence="2 4"/>
<feature type="active site" evidence="4">
    <location>
        <position position="31"/>
    </location>
</feature>
<dbReference type="GO" id="GO:0003998">
    <property type="term" value="F:acylphosphatase activity"/>
    <property type="evidence" value="ECO:0007669"/>
    <property type="project" value="UniProtKB-EC"/>
</dbReference>
<comment type="catalytic activity">
    <reaction evidence="3 4">
        <text>an acyl phosphate + H2O = a carboxylate + phosphate + H(+)</text>
        <dbReference type="Rhea" id="RHEA:14965"/>
        <dbReference type="ChEBI" id="CHEBI:15377"/>
        <dbReference type="ChEBI" id="CHEBI:15378"/>
        <dbReference type="ChEBI" id="CHEBI:29067"/>
        <dbReference type="ChEBI" id="CHEBI:43474"/>
        <dbReference type="ChEBI" id="CHEBI:59918"/>
        <dbReference type="EC" id="3.6.1.7"/>
    </reaction>
</comment>
<evidence type="ECO:0000256" key="5">
    <source>
        <dbReference type="RuleBase" id="RU004168"/>
    </source>
</evidence>
<dbReference type="Pfam" id="PF00708">
    <property type="entry name" value="Acylphosphatase"/>
    <property type="match status" value="1"/>
</dbReference>
<dbReference type="OrthoDB" id="9808093at2"/>
<gene>
    <name evidence="7" type="primary">yccX</name>
    <name evidence="7" type="ORF">Pan241w_40310</name>
</gene>